<dbReference type="GO" id="GO:0005886">
    <property type="term" value="C:plasma membrane"/>
    <property type="evidence" value="ECO:0007669"/>
    <property type="project" value="UniProtKB-SubCell"/>
</dbReference>
<dbReference type="SUPFAM" id="SSF103473">
    <property type="entry name" value="MFS general substrate transporter"/>
    <property type="match status" value="1"/>
</dbReference>
<dbReference type="Proteomes" id="UP000608890">
    <property type="component" value="Unassembled WGS sequence"/>
</dbReference>
<gene>
    <name evidence="7" type="ORF">GCM10011608_28870</name>
</gene>
<comment type="subcellular location">
    <subcellularLocation>
        <location evidence="1">Cell membrane</location>
        <topology evidence="1">Multi-pass membrane protein</topology>
    </subcellularLocation>
</comment>
<feature type="transmembrane region" description="Helical" evidence="5">
    <location>
        <begin position="157"/>
        <end position="177"/>
    </location>
</feature>
<feature type="transmembrane region" description="Helical" evidence="5">
    <location>
        <begin position="318"/>
        <end position="341"/>
    </location>
</feature>
<organism evidence="7 8">
    <name type="scientific">Micromonospora sonchi</name>
    <dbReference type="NCBI Taxonomy" id="1763543"/>
    <lineage>
        <taxon>Bacteria</taxon>
        <taxon>Bacillati</taxon>
        <taxon>Actinomycetota</taxon>
        <taxon>Actinomycetes</taxon>
        <taxon>Micromonosporales</taxon>
        <taxon>Micromonosporaceae</taxon>
        <taxon>Micromonospora</taxon>
    </lineage>
</organism>
<protein>
    <submittedName>
        <fullName evidence="7">MFS transporter</fullName>
    </submittedName>
</protein>
<evidence type="ECO:0000259" key="6">
    <source>
        <dbReference type="PROSITE" id="PS50850"/>
    </source>
</evidence>
<dbReference type="RefSeq" id="WP_229705899.1">
    <property type="nucleotide sequence ID" value="NZ_BMNB01000011.1"/>
</dbReference>
<dbReference type="GO" id="GO:0022857">
    <property type="term" value="F:transmembrane transporter activity"/>
    <property type="evidence" value="ECO:0007669"/>
    <property type="project" value="InterPro"/>
</dbReference>
<name>A0A917TX64_9ACTN</name>
<evidence type="ECO:0000256" key="1">
    <source>
        <dbReference type="ARBA" id="ARBA00004651"/>
    </source>
</evidence>
<accession>A0A917TX64</accession>
<feature type="transmembrane region" description="Helical" evidence="5">
    <location>
        <begin position="233"/>
        <end position="253"/>
    </location>
</feature>
<keyword evidence="8" id="KW-1185">Reference proteome</keyword>
<feature type="transmembrane region" description="Helical" evidence="5">
    <location>
        <begin position="384"/>
        <end position="403"/>
    </location>
</feature>
<evidence type="ECO:0000313" key="7">
    <source>
        <dbReference type="EMBL" id="GGM42436.1"/>
    </source>
</evidence>
<reference evidence="7" key="1">
    <citation type="journal article" date="2014" name="Int. J. Syst. Evol. Microbiol.">
        <title>Complete genome sequence of Corynebacterium casei LMG S-19264T (=DSM 44701T), isolated from a smear-ripened cheese.</title>
        <authorList>
            <consortium name="US DOE Joint Genome Institute (JGI-PGF)"/>
            <person name="Walter F."/>
            <person name="Albersmeier A."/>
            <person name="Kalinowski J."/>
            <person name="Ruckert C."/>
        </authorList>
    </citation>
    <scope>NUCLEOTIDE SEQUENCE</scope>
    <source>
        <strain evidence="7">CGMCC 4.7312</strain>
    </source>
</reference>
<dbReference type="Pfam" id="PF07690">
    <property type="entry name" value="MFS_1"/>
    <property type="match status" value="2"/>
</dbReference>
<feature type="transmembrane region" description="Helical" evidence="5">
    <location>
        <begin position="294"/>
        <end position="312"/>
    </location>
</feature>
<keyword evidence="4 5" id="KW-0472">Membrane</keyword>
<feature type="domain" description="Major facilitator superfamily (MFS) profile" evidence="6">
    <location>
        <begin position="25"/>
        <end position="407"/>
    </location>
</feature>
<dbReference type="Gene3D" id="1.20.1250.20">
    <property type="entry name" value="MFS general substrate transporter like domains"/>
    <property type="match status" value="2"/>
</dbReference>
<comment type="caution">
    <text evidence="7">The sequence shown here is derived from an EMBL/GenBank/DDBJ whole genome shotgun (WGS) entry which is preliminary data.</text>
</comment>
<keyword evidence="2 5" id="KW-0812">Transmembrane</keyword>
<feature type="transmembrane region" description="Helical" evidence="5">
    <location>
        <begin position="265"/>
        <end position="282"/>
    </location>
</feature>
<dbReference type="InterPro" id="IPR036259">
    <property type="entry name" value="MFS_trans_sf"/>
</dbReference>
<proteinExistence type="predicted"/>
<dbReference type="InterPro" id="IPR020846">
    <property type="entry name" value="MFS_dom"/>
</dbReference>
<dbReference type="InterPro" id="IPR011701">
    <property type="entry name" value="MFS"/>
</dbReference>
<dbReference type="AlphaFoldDB" id="A0A917TX64"/>
<evidence type="ECO:0000256" key="3">
    <source>
        <dbReference type="ARBA" id="ARBA00022989"/>
    </source>
</evidence>
<sequence length="423" mass="43213">MYVTLRDRPAGSRRAGGPLPRVSATVVLLGTVSLLTDVSSEMVASVLPLYLTAMVGLAPIAYGVLDGLYQGVSAMVRIAGGYLGDRGQHPKWIAVTGYAASALSRLAMLPAAGFAAITAVVTADRLGKGLRTAPRDALIAAASPPEALGRAFGVHRALDTAGAALGPLVAFALLLLVPGGYDSIFVVSFAFAVAGLAVLVLYVPGLPTAARADRPGPRQVLTEIGGRRLRRPLLAAALLGVLTIGDGFLYLALHSRDDLAARYFPLLYVGTNIAYLALAVPLGRLADRVGRGRVLVAGHLALLGGYLIAALPGGSLGLTLTVLLLLGCFYAATDGVLAALVSQLVTAGARGSGIAAAQTTVALARFAASVLFGLVWTIQGPQRALLLFAALLAVAVPVAGWLLRGVDRPAPTAGDAHLHQAPA</sequence>
<dbReference type="PANTHER" id="PTHR23518">
    <property type="entry name" value="C-METHYLTRANSFERASE"/>
    <property type="match status" value="1"/>
</dbReference>
<evidence type="ECO:0000256" key="5">
    <source>
        <dbReference type="SAM" id="Phobius"/>
    </source>
</evidence>
<feature type="transmembrane region" description="Helical" evidence="5">
    <location>
        <begin position="183"/>
        <end position="204"/>
    </location>
</feature>
<dbReference type="PANTHER" id="PTHR23518:SF2">
    <property type="entry name" value="MAJOR FACILITATOR SUPERFAMILY TRANSPORTER"/>
    <property type="match status" value="1"/>
</dbReference>
<feature type="transmembrane region" description="Helical" evidence="5">
    <location>
        <begin position="353"/>
        <end position="378"/>
    </location>
</feature>
<evidence type="ECO:0000256" key="2">
    <source>
        <dbReference type="ARBA" id="ARBA00022692"/>
    </source>
</evidence>
<dbReference type="CDD" id="cd17370">
    <property type="entry name" value="MFS_MJ1317_like"/>
    <property type="match status" value="1"/>
</dbReference>
<dbReference type="EMBL" id="BMNB01000011">
    <property type="protein sequence ID" value="GGM42436.1"/>
    <property type="molecule type" value="Genomic_DNA"/>
</dbReference>
<feature type="transmembrane region" description="Helical" evidence="5">
    <location>
        <begin position="42"/>
        <end position="65"/>
    </location>
</feature>
<dbReference type="PROSITE" id="PS50850">
    <property type="entry name" value="MFS"/>
    <property type="match status" value="1"/>
</dbReference>
<evidence type="ECO:0000256" key="4">
    <source>
        <dbReference type="ARBA" id="ARBA00023136"/>
    </source>
</evidence>
<reference evidence="7" key="2">
    <citation type="submission" date="2020-09" db="EMBL/GenBank/DDBJ databases">
        <authorList>
            <person name="Sun Q."/>
            <person name="Zhou Y."/>
        </authorList>
    </citation>
    <scope>NUCLEOTIDE SEQUENCE</scope>
    <source>
        <strain evidence="7">CGMCC 4.7312</strain>
    </source>
</reference>
<keyword evidence="3 5" id="KW-1133">Transmembrane helix</keyword>
<evidence type="ECO:0000313" key="8">
    <source>
        <dbReference type="Proteomes" id="UP000608890"/>
    </source>
</evidence>